<comment type="caution">
    <text evidence="1">The sequence shown here is derived from an EMBL/GenBank/DDBJ whole genome shotgun (WGS) entry which is preliminary data.</text>
</comment>
<accession>A0AAW0QBL6</accession>
<gene>
    <name evidence="1" type="ORF">PG999_012670</name>
</gene>
<name>A0AAW0QBL6_9PEZI</name>
<reference evidence="1 2" key="1">
    <citation type="submission" date="2023-01" db="EMBL/GenBank/DDBJ databases">
        <title>Analysis of 21 Apiospora genomes using comparative genomics revels a genus with tremendous synthesis potential of carbohydrate active enzymes and secondary metabolites.</title>
        <authorList>
            <person name="Sorensen T."/>
        </authorList>
    </citation>
    <scope>NUCLEOTIDE SEQUENCE [LARGE SCALE GENOMIC DNA]</scope>
    <source>
        <strain evidence="1 2">CBS 117206</strain>
    </source>
</reference>
<dbReference type="AlphaFoldDB" id="A0AAW0QBL6"/>
<evidence type="ECO:0000313" key="2">
    <source>
        <dbReference type="Proteomes" id="UP001392437"/>
    </source>
</evidence>
<sequence length="286" mass="31683">MEGTTTASRRIEDLGDLARQRPETEEATWRLLGALSFLSPVHALPPIIFQPTSSSSSISTIGLPWLLVEATREAPIENRDGDGDNEQQKKDDVAVIGGRKSVVRNLYEDALQPLLETGIVRRAYVRGPIVHIDHDTQKLYRGLTVKRHGQRDFDLAVRMLLQAMPMPTSISTMPPSSSSSSGSVSSADVAQDSLAHHALGLVLYYEHYAAWNNDDDEVVGSITKIKTDIIEKFGSSSSINGKSKTELADMFVQRRCFVPTRDLEELVKRTLDFSGYLEHEQPAMTC</sequence>
<keyword evidence="2" id="KW-1185">Reference proteome</keyword>
<dbReference type="EMBL" id="JAQQWP010000010">
    <property type="protein sequence ID" value="KAK8096726.1"/>
    <property type="molecule type" value="Genomic_DNA"/>
</dbReference>
<protein>
    <submittedName>
        <fullName evidence="1">Uncharacterized protein</fullName>
    </submittedName>
</protein>
<proteinExistence type="predicted"/>
<organism evidence="1 2">
    <name type="scientific">Apiospora kogelbergensis</name>
    <dbReference type="NCBI Taxonomy" id="1337665"/>
    <lineage>
        <taxon>Eukaryota</taxon>
        <taxon>Fungi</taxon>
        <taxon>Dikarya</taxon>
        <taxon>Ascomycota</taxon>
        <taxon>Pezizomycotina</taxon>
        <taxon>Sordariomycetes</taxon>
        <taxon>Xylariomycetidae</taxon>
        <taxon>Amphisphaeriales</taxon>
        <taxon>Apiosporaceae</taxon>
        <taxon>Apiospora</taxon>
    </lineage>
</organism>
<evidence type="ECO:0000313" key="1">
    <source>
        <dbReference type="EMBL" id="KAK8096726.1"/>
    </source>
</evidence>
<dbReference type="Proteomes" id="UP001392437">
    <property type="component" value="Unassembled WGS sequence"/>
</dbReference>